<keyword evidence="2" id="KW-0489">Methyltransferase</keyword>
<protein>
    <submittedName>
        <fullName evidence="2">Methyltransferase</fullName>
    </submittedName>
</protein>
<proteinExistence type="predicted"/>
<dbReference type="GO" id="GO:0032259">
    <property type="term" value="P:methylation"/>
    <property type="evidence" value="ECO:0007669"/>
    <property type="project" value="UniProtKB-KW"/>
</dbReference>
<dbReference type="KEGG" id="tig:THII_1648"/>
<dbReference type="EMBL" id="AP014633">
    <property type="protein sequence ID" value="BAP55945.1"/>
    <property type="molecule type" value="Genomic_DNA"/>
</dbReference>
<dbReference type="STRING" id="40754.THII_1648"/>
<dbReference type="InterPro" id="IPR029063">
    <property type="entry name" value="SAM-dependent_MTases_sf"/>
</dbReference>
<dbReference type="PANTHER" id="PTHR43861">
    <property type="entry name" value="TRANS-ACONITATE 2-METHYLTRANSFERASE-RELATED"/>
    <property type="match status" value="1"/>
</dbReference>
<dbReference type="Gene3D" id="3.40.50.150">
    <property type="entry name" value="Vaccinia Virus protein VP39"/>
    <property type="match status" value="1"/>
</dbReference>
<keyword evidence="1" id="KW-1133">Transmembrane helix</keyword>
<keyword evidence="3" id="KW-1185">Reference proteome</keyword>
<dbReference type="SUPFAM" id="SSF53335">
    <property type="entry name" value="S-adenosyl-L-methionine-dependent methyltransferases"/>
    <property type="match status" value="1"/>
</dbReference>
<gene>
    <name evidence="2" type="ORF">THII_1648</name>
</gene>
<dbReference type="AlphaFoldDB" id="A0A090ALG0"/>
<evidence type="ECO:0000313" key="2">
    <source>
        <dbReference type="EMBL" id="BAP55945.1"/>
    </source>
</evidence>
<dbReference type="PANTHER" id="PTHR43861:SF6">
    <property type="entry name" value="METHYLTRANSFERASE TYPE 11"/>
    <property type="match status" value="1"/>
</dbReference>
<dbReference type="CDD" id="cd02440">
    <property type="entry name" value="AdoMet_MTases"/>
    <property type="match status" value="1"/>
</dbReference>
<feature type="transmembrane region" description="Helical" evidence="1">
    <location>
        <begin position="185"/>
        <end position="207"/>
    </location>
</feature>
<name>A0A090ALG0_9GAMM</name>
<evidence type="ECO:0000256" key="1">
    <source>
        <dbReference type="SAM" id="Phobius"/>
    </source>
</evidence>
<accession>A0A090ALG0</accession>
<dbReference type="Proteomes" id="UP000031623">
    <property type="component" value="Chromosome"/>
</dbReference>
<keyword evidence="1" id="KW-0812">Transmembrane</keyword>
<feature type="transmembrane region" description="Helical" evidence="1">
    <location>
        <begin position="156"/>
        <end position="173"/>
    </location>
</feature>
<dbReference type="Pfam" id="PF13489">
    <property type="entry name" value="Methyltransf_23"/>
    <property type="match status" value="1"/>
</dbReference>
<reference evidence="2 3" key="1">
    <citation type="journal article" date="2014" name="ISME J.">
        <title>Ecophysiology of Thioploca ingrica as revealed by the complete genome sequence supplemented with proteomic evidence.</title>
        <authorList>
            <person name="Kojima H."/>
            <person name="Ogura Y."/>
            <person name="Yamamoto N."/>
            <person name="Togashi T."/>
            <person name="Mori H."/>
            <person name="Watanabe T."/>
            <person name="Nemoto F."/>
            <person name="Kurokawa K."/>
            <person name="Hayashi T."/>
            <person name="Fukui M."/>
        </authorList>
    </citation>
    <scope>NUCLEOTIDE SEQUENCE [LARGE SCALE GENOMIC DNA]</scope>
</reference>
<keyword evidence="2" id="KW-0808">Transferase</keyword>
<organism evidence="2 3">
    <name type="scientific">Thioploca ingrica</name>
    <dbReference type="NCBI Taxonomy" id="40754"/>
    <lineage>
        <taxon>Bacteria</taxon>
        <taxon>Pseudomonadati</taxon>
        <taxon>Pseudomonadota</taxon>
        <taxon>Gammaproteobacteria</taxon>
        <taxon>Thiotrichales</taxon>
        <taxon>Thiotrichaceae</taxon>
        <taxon>Thioploca</taxon>
    </lineage>
</organism>
<sequence length="221" mass="25566">MRGIEIKPQAKVLDIGCGSGRFLAIIKALKMIPFGIEIGEEAYESSKKVTENVYLGQFETLDTYQFPNNPTMKFDIIVSNHVIEHVTDPNQFLKKVKSMLTDNGTAIIATPNYRSICAKLFRKYWVGLETPRHLFLLAPQNMQIYCDKCQLKIKKVRYLSNAFGIVGSIIYLYEDKWQRRAGPWLWKLLVIPSIFVFWPVCILVDLLRMGNTAEYYIIHHK</sequence>
<dbReference type="HOGENOM" id="CLU_1288051_0_0_6"/>
<dbReference type="GO" id="GO:0008168">
    <property type="term" value="F:methyltransferase activity"/>
    <property type="evidence" value="ECO:0007669"/>
    <property type="project" value="UniProtKB-KW"/>
</dbReference>
<evidence type="ECO:0000313" key="3">
    <source>
        <dbReference type="Proteomes" id="UP000031623"/>
    </source>
</evidence>
<keyword evidence="1" id="KW-0472">Membrane</keyword>